<evidence type="ECO:0000313" key="1">
    <source>
        <dbReference type="EMBL" id="KAK9238998.1"/>
    </source>
</evidence>
<keyword evidence="2" id="KW-1185">Reference proteome</keyword>
<sequence>MAKLVEHITTETVDSVKRRFLRQNRELARVNSSHSTRIGNLESKIASLLSENLELRQQIIAIEHSREKWITRTCSEVRMKIQRKVKEIDELLEAFEISAKDAIYVSPAGESDDMGRRDSLDNSIVGLPAASAIHISTRKKSSPKERVTSPPPVYLDDGNDEQVDIDLIRDNHPRSPQLKEAHRFMPEELSAEEIPESPSELAEEQWRLPNIVSGMETVRPRRRRRDSLHELDIVSMVKTQNANYKAKLSSQYSSGPGADAEKMSEAVGSGAVTEENSAIPIALADNLPPPSPPSPPPPPLLLLPEPAPVAIREVKKSETKTTATKRRASMTVTDNDPSSHTVEKSTKSMPSARLSSRRSSVHRQSLLETEITNGTRESSPPLATRRLSSRGTISSDTAADKAPRSAAPTDHSRVKLAEKDKNVVDSKDKKAAEKAANPERKALRPLNVNLEPDVAEVTVKMPIEEPIIDTEVKPAEADQAKSEPEHDRNVSTSPDGGRRASRQRKSVNYALPSLRVKMRREQEQFIDAVTVLDNSESTSETHQSSAVVQPHRDMDVKIKRESTEECTALDFSRIPEVGPSAGGLDGVKRKRWSSGTDDIKREPADERATVVSRPTKSNIVTKPRRPAATNNSPQRRITPGHDAAAEVHTIAARRDSGILTSTAANAARRPNRHVSASEHDQGKTAATVKRRLSMVA</sequence>
<accession>A0ACC3T4Y5</accession>
<evidence type="ECO:0000313" key="2">
    <source>
        <dbReference type="Proteomes" id="UP001433508"/>
    </source>
</evidence>
<proteinExistence type="predicted"/>
<reference evidence="2" key="1">
    <citation type="journal article" date="2024" name="Front. Bioeng. Biotechnol.">
        <title>Genome-scale model development and genomic sequencing of the oleaginous clade Lipomyces.</title>
        <authorList>
            <person name="Czajka J.J."/>
            <person name="Han Y."/>
            <person name="Kim J."/>
            <person name="Mondo S.J."/>
            <person name="Hofstad B.A."/>
            <person name="Robles A."/>
            <person name="Haridas S."/>
            <person name="Riley R."/>
            <person name="LaButti K."/>
            <person name="Pangilinan J."/>
            <person name="Andreopoulos W."/>
            <person name="Lipzen A."/>
            <person name="Yan J."/>
            <person name="Wang M."/>
            <person name="Ng V."/>
            <person name="Grigoriev I.V."/>
            <person name="Spatafora J.W."/>
            <person name="Magnuson J.K."/>
            <person name="Baker S.E."/>
            <person name="Pomraning K.R."/>
        </authorList>
    </citation>
    <scope>NUCLEOTIDE SEQUENCE [LARGE SCALE GENOMIC DNA]</scope>
    <source>
        <strain evidence="2">CBS 7786</strain>
    </source>
</reference>
<comment type="caution">
    <text evidence="1">The sequence shown here is derived from an EMBL/GenBank/DDBJ whole genome shotgun (WGS) entry which is preliminary data.</text>
</comment>
<dbReference type="EMBL" id="MU971350">
    <property type="protein sequence ID" value="KAK9238998.1"/>
    <property type="molecule type" value="Genomic_DNA"/>
</dbReference>
<gene>
    <name evidence="1" type="ORF">V1525DRAFT_399506</name>
</gene>
<dbReference type="Proteomes" id="UP001433508">
    <property type="component" value="Unassembled WGS sequence"/>
</dbReference>
<protein>
    <submittedName>
        <fullName evidence="1">Uncharacterized protein</fullName>
    </submittedName>
</protein>
<organism evidence="1 2">
    <name type="scientific">Lipomyces kononenkoae</name>
    <name type="common">Yeast</name>
    <dbReference type="NCBI Taxonomy" id="34357"/>
    <lineage>
        <taxon>Eukaryota</taxon>
        <taxon>Fungi</taxon>
        <taxon>Dikarya</taxon>
        <taxon>Ascomycota</taxon>
        <taxon>Saccharomycotina</taxon>
        <taxon>Lipomycetes</taxon>
        <taxon>Lipomycetales</taxon>
        <taxon>Lipomycetaceae</taxon>
        <taxon>Lipomyces</taxon>
    </lineage>
</organism>
<name>A0ACC3T4Y5_LIPKO</name>